<keyword evidence="7" id="KW-0325">Glycoprotein</keyword>
<feature type="domain" description="Trypanosome variant surface glycoprotein C-terminal" evidence="13">
    <location>
        <begin position="412"/>
        <end position="524"/>
    </location>
</feature>
<keyword evidence="8" id="KW-0449">Lipoprotein</keyword>
<evidence type="ECO:0000259" key="14">
    <source>
        <dbReference type="Pfam" id="PF13206"/>
    </source>
</evidence>
<comment type="function">
    <text evidence="1">VSG forms a coat on the surface of the parasite. The trypanosome evades the immune response of the host by expressing a series of antigenically distinct VSGs from an estimated 1000 VSG genes.</text>
</comment>
<evidence type="ECO:0000256" key="10">
    <source>
        <dbReference type="SAM" id="MobiDB-lite"/>
    </source>
</evidence>
<evidence type="ECO:0000256" key="3">
    <source>
        <dbReference type="ARBA" id="ARBA00022475"/>
    </source>
</evidence>
<feature type="region of interest" description="Disordered" evidence="10">
    <location>
        <begin position="181"/>
        <end position="204"/>
    </location>
</feature>
<keyword evidence="11" id="KW-1133">Transmembrane helix</keyword>
<dbReference type="Pfam" id="PF10659">
    <property type="entry name" value="Trypan_glycop_C"/>
    <property type="match status" value="1"/>
</dbReference>
<dbReference type="VEuPathDB" id="TriTrypDB:Tb427_000064500"/>
<sequence length="542" mass="56662">MRKIEIAGALVCSAFLWMPQEVMSATTTATNQDAFNVLCGVYSALKAKTIKTNVLDQLQKLAYDIGAINISAAPAIFSEKFNPVEGKTKDNHPDKPAAGSPELTDWTKYGEFWLESKKALVQMRKDGNGADLKKAPAATKEKIKYFAKRAYDALTDPSLGAPAAKEQEYTAAAQKAIYGDGGEAANPKAPRTATDRKAECGPENGLKGSLAGESIRTDMLCLCATGGGSGGSSVDKVCCPECANPAGQGGWISGATGKTAFTKFVEECPAADAEPKASGAAIRAAVAAFLASVSRPKGAAGARHFTLGNPEGSGDGGCTGSSAGTAGYCVQYKAAAGGGNEKLSVAWLAEAYKAAKLADELDAANQNVQKLLDSITALNDTAHAAAYEPPVTSADHAEGVKPVLHKIDEKECNAMKTNSTCQSPCTWHESESDTNKKCKLDPVKVEQHATQLGTAGEGTAGAAKTGVNCSRHTTKEACEAVTGTPPTGKAKVCGWIEDKCKDSSILANKQFALSVVSAAFVALLFYNFPLFILKRFLLFDIF</sequence>
<evidence type="ECO:0000256" key="11">
    <source>
        <dbReference type="SAM" id="Phobius"/>
    </source>
</evidence>
<organism evidence="15">
    <name type="scientific">Trypanosoma brucei</name>
    <dbReference type="NCBI Taxonomy" id="5691"/>
    <lineage>
        <taxon>Eukaryota</taxon>
        <taxon>Discoba</taxon>
        <taxon>Euglenozoa</taxon>
        <taxon>Kinetoplastea</taxon>
        <taxon>Metakinetoplastina</taxon>
        <taxon>Trypanosomatida</taxon>
        <taxon>Trypanosomatidae</taxon>
        <taxon>Trypanosoma</taxon>
    </lineage>
</organism>
<keyword evidence="5 12" id="KW-0732">Signal</keyword>
<evidence type="ECO:0000256" key="1">
    <source>
        <dbReference type="ARBA" id="ARBA00002523"/>
    </source>
</evidence>
<feature type="signal peptide" evidence="12">
    <location>
        <begin position="1"/>
        <end position="24"/>
    </location>
</feature>
<evidence type="ECO:0000256" key="2">
    <source>
        <dbReference type="ARBA" id="ARBA00004609"/>
    </source>
</evidence>
<evidence type="ECO:0000256" key="9">
    <source>
        <dbReference type="SAM" id="Coils"/>
    </source>
</evidence>
<feature type="compositionally biased region" description="Basic and acidic residues" evidence="10">
    <location>
        <begin position="86"/>
        <end position="95"/>
    </location>
</feature>
<dbReference type="VEuPathDB" id="TriTrypDB:Tb10.v4.0132"/>
<evidence type="ECO:0000256" key="7">
    <source>
        <dbReference type="ARBA" id="ARBA00023180"/>
    </source>
</evidence>
<protein>
    <submittedName>
        <fullName evidence="15">Variant surface glycoprotein 1125.140</fullName>
    </submittedName>
</protein>
<evidence type="ECO:0000256" key="8">
    <source>
        <dbReference type="ARBA" id="ARBA00023288"/>
    </source>
</evidence>
<keyword evidence="3" id="KW-1003">Cell membrane</keyword>
<keyword evidence="4" id="KW-0336">GPI-anchor</keyword>
<dbReference type="GO" id="GO:0098552">
    <property type="term" value="C:side of membrane"/>
    <property type="evidence" value="ECO:0007669"/>
    <property type="project" value="UniProtKB-KW"/>
</dbReference>
<dbReference type="Gene3D" id="4.10.110.20">
    <property type="entry name" value="Variant surface glycoprotein MITAT 1.2, VSG 221, C-terminal domain"/>
    <property type="match status" value="1"/>
</dbReference>
<feature type="chain" id="PRO_5013153568" evidence="12">
    <location>
        <begin position="25"/>
        <end position="542"/>
    </location>
</feature>
<evidence type="ECO:0000256" key="5">
    <source>
        <dbReference type="ARBA" id="ARBA00022729"/>
    </source>
</evidence>
<dbReference type="VEuPathDB" id="TriTrypDB:Tbg972.7.7520"/>
<proteinExistence type="predicted"/>
<feature type="coiled-coil region" evidence="9">
    <location>
        <begin position="354"/>
        <end position="381"/>
    </location>
</feature>
<evidence type="ECO:0000256" key="6">
    <source>
        <dbReference type="ARBA" id="ARBA00023136"/>
    </source>
</evidence>
<feature type="domain" description="Trypanosome variant surface glycoprotein B-type N-terminal" evidence="14">
    <location>
        <begin position="18"/>
        <end position="376"/>
    </location>
</feature>
<keyword evidence="9" id="KW-0175">Coiled coil</keyword>
<reference evidence="15" key="1">
    <citation type="submission" date="2016-08" db="EMBL/GenBank/DDBJ databases">
        <title>VSG repertoire of Trypanosoma brucei EATRO 1125.</title>
        <authorList>
            <person name="Cross G.A."/>
        </authorList>
    </citation>
    <scope>NUCLEOTIDE SEQUENCE</scope>
    <source>
        <strain evidence="15">EATRO 1125</strain>
    </source>
</reference>
<evidence type="ECO:0000313" key="15">
    <source>
        <dbReference type="EMBL" id="APD72997.1"/>
    </source>
</evidence>
<dbReference type="GO" id="GO:0005886">
    <property type="term" value="C:plasma membrane"/>
    <property type="evidence" value="ECO:0007669"/>
    <property type="project" value="UniProtKB-SubCell"/>
</dbReference>
<keyword evidence="11" id="KW-0812">Transmembrane</keyword>
<evidence type="ECO:0000259" key="13">
    <source>
        <dbReference type="Pfam" id="PF10659"/>
    </source>
</evidence>
<dbReference type="InterPro" id="IPR025932">
    <property type="entry name" value="Trypano_VSG_B_N_dom"/>
</dbReference>
<name>A0A1J0R582_9TRYP</name>
<feature type="transmembrane region" description="Helical" evidence="11">
    <location>
        <begin position="511"/>
        <end position="533"/>
    </location>
</feature>
<keyword evidence="6 11" id="KW-0472">Membrane</keyword>
<comment type="subcellular location">
    <subcellularLocation>
        <location evidence="2">Cell membrane</location>
        <topology evidence="2">Lipid-anchor</topology>
        <topology evidence="2">GPI-anchor</topology>
    </subcellularLocation>
</comment>
<evidence type="ECO:0000256" key="4">
    <source>
        <dbReference type="ARBA" id="ARBA00022622"/>
    </source>
</evidence>
<dbReference type="InterPro" id="IPR019609">
    <property type="entry name" value="Variant_surf_glycoprt_trypan_C"/>
</dbReference>
<evidence type="ECO:0000256" key="12">
    <source>
        <dbReference type="SAM" id="SignalP"/>
    </source>
</evidence>
<dbReference type="EMBL" id="KX699041">
    <property type="protein sequence ID" value="APD72997.1"/>
    <property type="molecule type" value="Genomic_DNA"/>
</dbReference>
<dbReference type="AlphaFoldDB" id="A0A1J0R582"/>
<feature type="region of interest" description="Disordered" evidence="10">
    <location>
        <begin position="84"/>
        <end position="103"/>
    </location>
</feature>
<accession>A0A1J0R582</accession>
<dbReference type="Pfam" id="PF13206">
    <property type="entry name" value="VSG_B"/>
    <property type="match status" value="1"/>
</dbReference>